<proteinExistence type="predicted"/>
<dbReference type="PANTHER" id="PTHR22916">
    <property type="entry name" value="GLYCOSYLTRANSFERASE"/>
    <property type="match status" value="1"/>
</dbReference>
<dbReference type="OrthoDB" id="9786172at2"/>
<evidence type="ECO:0000313" key="2">
    <source>
        <dbReference type="EMBL" id="RBQ30115.1"/>
    </source>
</evidence>
<dbReference type="Gene3D" id="3.40.50.720">
    <property type="entry name" value="NAD(P)-binding Rossmann-like Domain"/>
    <property type="match status" value="1"/>
</dbReference>
<dbReference type="AlphaFoldDB" id="A0A366MV45"/>
<dbReference type="Gene3D" id="3.90.550.10">
    <property type="entry name" value="Spore Coat Polysaccharide Biosynthesis Protein SpsA, Chain A"/>
    <property type="match status" value="1"/>
</dbReference>
<name>A0A366MV45_9BACT</name>
<accession>A0A366MV45</accession>
<reference evidence="2 3" key="1">
    <citation type="submission" date="2017-10" db="EMBL/GenBank/DDBJ databases">
        <title>Genomics of the genus Arcobacter.</title>
        <authorList>
            <person name="Perez-Cataluna A."/>
            <person name="Figueras M.J."/>
        </authorList>
    </citation>
    <scope>NUCLEOTIDE SEQUENCE [LARGE SCALE GENOMIC DNA]</scope>
    <source>
        <strain evidence="2 3">CECT 9230</strain>
    </source>
</reference>
<dbReference type="PANTHER" id="PTHR22916:SF67">
    <property type="entry name" value="COLANIC ACID BIOSYNTHESIS GLYCOSYL TRANSFERASE WCAE-RELATED"/>
    <property type="match status" value="1"/>
</dbReference>
<dbReference type="RefSeq" id="WP_113892236.1">
    <property type="nucleotide sequence ID" value="NZ_JANJGA010000002.1"/>
</dbReference>
<sequence>MSGTIMKNNLPKITVVTVTYNAEQYLEQTIKSVIAQDYPNIEYIVIDGASSDKTVDIIKQYEKYITYWISEADSGIYDAMNKGIDIATGEWINFMNAGDLFSTNMILKDIFYKNYNSSVLYSDTYIINKNLDIISEYKAENLENFFISKMPFTHQSSFTKLDVISNFPFRRDYKLASDFDLFFKLYIKKYKFEYLPNVKIAKFLVGGIHTFNMIKYTSEALNSLIMEYPDTQFLIKNSSIIKSFEEYNNKSLNVFPTILSSVLLNIEKTMNKYNKVALYGYGSLGKLLYSHYSNKITCIIDKSFVDKYSPLPIITLDKINKYEFDTILISLINREKGIIEELIKNGIPKDKISIINQSFYTVL</sequence>
<dbReference type="Pfam" id="PF00535">
    <property type="entry name" value="Glycos_transf_2"/>
    <property type="match status" value="1"/>
</dbReference>
<dbReference type="Proteomes" id="UP000252669">
    <property type="component" value="Unassembled WGS sequence"/>
</dbReference>
<dbReference type="CDD" id="cd06433">
    <property type="entry name" value="GT_2_WfgS_like"/>
    <property type="match status" value="1"/>
</dbReference>
<evidence type="ECO:0000259" key="1">
    <source>
        <dbReference type="Pfam" id="PF00535"/>
    </source>
</evidence>
<dbReference type="InterPro" id="IPR029044">
    <property type="entry name" value="Nucleotide-diphossugar_trans"/>
</dbReference>
<dbReference type="GO" id="GO:0016758">
    <property type="term" value="F:hexosyltransferase activity"/>
    <property type="evidence" value="ECO:0007669"/>
    <property type="project" value="UniProtKB-ARBA"/>
</dbReference>
<dbReference type="InterPro" id="IPR001173">
    <property type="entry name" value="Glyco_trans_2-like"/>
</dbReference>
<feature type="domain" description="Glycosyltransferase 2-like" evidence="1">
    <location>
        <begin position="14"/>
        <end position="110"/>
    </location>
</feature>
<dbReference type="EMBL" id="PDKB01000001">
    <property type="protein sequence ID" value="RBQ30115.1"/>
    <property type="molecule type" value="Genomic_DNA"/>
</dbReference>
<protein>
    <recommendedName>
        <fullName evidence="1">Glycosyltransferase 2-like domain-containing protein</fullName>
    </recommendedName>
</protein>
<dbReference type="SUPFAM" id="SSF53448">
    <property type="entry name" value="Nucleotide-diphospho-sugar transferases"/>
    <property type="match status" value="1"/>
</dbReference>
<organism evidence="2 3">
    <name type="scientific">Aliarcobacter vitoriensis</name>
    <dbReference type="NCBI Taxonomy" id="2011099"/>
    <lineage>
        <taxon>Bacteria</taxon>
        <taxon>Pseudomonadati</taxon>
        <taxon>Campylobacterota</taxon>
        <taxon>Epsilonproteobacteria</taxon>
        <taxon>Campylobacterales</taxon>
        <taxon>Arcobacteraceae</taxon>
        <taxon>Aliarcobacter</taxon>
    </lineage>
</organism>
<comment type="caution">
    <text evidence="2">The sequence shown here is derived from an EMBL/GenBank/DDBJ whole genome shotgun (WGS) entry which is preliminary data.</text>
</comment>
<evidence type="ECO:0000313" key="3">
    <source>
        <dbReference type="Proteomes" id="UP000252669"/>
    </source>
</evidence>
<gene>
    <name evidence="2" type="ORF">CRU91_00280</name>
</gene>
<keyword evidence="3" id="KW-1185">Reference proteome</keyword>